<dbReference type="PANTHER" id="PTHR43684">
    <property type="match status" value="1"/>
</dbReference>
<dbReference type="InterPro" id="IPR029045">
    <property type="entry name" value="ClpP/crotonase-like_dom_sf"/>
</dbReference>
<keyword evidence="5" id="KW-1185">Reference proteome</keyword>
<reference evidence="4 5" key="1">
    <citation type="submission" date="2016-10" db="EMBL/GenBank/DDBJ databases">
        <authorList>
            <person name="de Groot N.N."/>
        </authorList>
    </citation>
    <scope>NUCLEOTIDE SEQUENCE [LARGE SCALE GENOMIC DNA]</scope>
    <source>
        <strain evidence="4 5">AA1</strain>
    </source>
</reference>
<keyword evidence="3 4" id="KW-0413">Isomerase</keyword>
<protein>
    <submittedName>
        <fullName evidence="4">2-(1,2-epoxy-1,2-dihydrophenyl)acetyl-CoA isomerase</fullName>
    </submittedName>
</protein>
<dbReference type="EMBL" id="FMUX01000005">
    <property type="protein sequence ID" value="SCY20400.1"/>
    <property type="molecule type" value="Genomic_DNA"/>
</dbReference>
<dbReference type="GO" id="GO:0004165">
    <property type="term" value="F:delta(3)-delta(2)-enoyl-CoA isomerase activity"/>
    <property type="evidence" value="ECO:0007669"/>
    <property type="project" value="UniProtKB-ARBA"/>
</dbReference>
<dbReference type="InterPro" id="IPR001753">
    <property type="entry name" value="Enoyl-CoA_hydra/iso"/>
</dbReference>
<accession>A0A1G5E0W9</accession>
<evidence type="ECO:0000256" key="3">
    <source>
        <dbReference type="ARBA" id="ARBA00023235"/>
    </source>
</evidence>
<evidence type="ECO:0000256" key="2">
    <source>
        <dbReference type="ARBA" id="ARBA00023140"/>
    </source>
</evidence>
<sequence length="266" mass="30181">MFENRSGDTPIFSCYRSGSVVLLKLKNNLVNAISDIDIKELMFDYFKRFTSDPSVKVIILMGAEGKKGRNEYIDFYRKVACGSLSFDKLERLYHALNQFILKLATVNKYVIHADRGQIDTIFLSMALACDYRVLATGSVYQNPYHNIGLVPKGGLAYFLPRMIGSAAASKFLLRKDDITAKEALGIKIVDRIVPPDRLEEETVKMARSIAEVPAETLFGVKKLLNLSQDDLHRVLEVESIELRRIVRSEEFRQEVTGAVERFGVRY</sequence>
<dbReference type="InterPro" id="IPR051053">
    <property type="entry name" value="ECH/Chromodomain_protein"/>
</dbReference>
<gene>
    <name evidence="4" type="ORF">SAMN05216233_10596</name>
</gene>
<dbReference type="PANTHER" id="PTHR43684:SF1">
    <property type="entry name" value="ENOYL-COA DELTA ISOMERASE 2"/>
    <property type="match status" value="1"/>
</dbReference>
<name>A0A1G5E0W9_9BACT</name>
<dbReference type="RefSeq" id="WP_175469596.1">
    <property type="nucleotide sequence ID" value="NZ_FMUX01000005.1"/>
</dbReference>
<organism evidence="4 5">
    <name type="scientific">Desulfoluna spongiiphila</name>
    <dbReference type="NCBI Taxonomy" id="419481"/>
    <lineage>
        <taxon>Bacteria</taxon>
        <taxon>Pseudomonadati</taxon>
        <taxon>Thermodesulfobacteriota</taxon>
        <taxon>Desulfobacteria</taxon>
        <taxon>Desulfobacterales</taxon>
        <taxon>Desulfolunaceae</taxon>
        <taxon>Desulfoluna</taxon>
    </lineage>
</organism>
<dbReference type="CDD" id="cd06558">
    <property type="entry name" value="crotonase-like"/>
    <property type="match status" value="1"/>
</dbReference>
<dbReference type="Proteomes" id="UP000198870">
    <property type="component" value="Unassembled WGS sequence"/>
</dbReference>
<dbReference type="SUPFAM" id="SSF52096">
    <property type="entry name" value="ClpP/crotonase"/>
    <property type="match status" value="1"/>
</dbReference>
<dbReference type="AlphaFoldDB" id="A0A1G5E0W9"/>
<evidence type="ECO:0000313" key="5">
    <source>
        <dbReference type="Proteomes" id="UP000198870"/>
    </source>
</evidence>
<dbReference type="STRING" id="419481.SAMN05216233_10596"/>
<evidence type="ECO:0000313" key="4">
    <source>
        <dbReference type="EMBL" id="SCY20400.1"/>
    </source>
</evidence>
<proteinExistence type="predicted"/>
<dbReference type="Pfam" id="PF00378">
    <property type="entry name" value="ECH_1"/>
    <property type="match status" value="1"/>
</dbReference>
<evidence type="ECO:0000256" key="1">
    <source>
        <dbReference type="ARBA" id="ARBA00004275"/>
    </source>
</evidence>
<comment type="subcellular location">
    <subcellularLocation>
        <location evidence="1">Peroxisome</location>
    </subcellularLocation>
</comment>
<dbReference type="Gene3D" id="3.90.226.10">
    <property type="entry name" value="2-enoyl-CoA Hydratase, Chain A, domain 1"/>
    <property type="match status" value="1"/>
</dbReference>
<keyword evidence="2" id="KW-0576">Peroxisome</keyword>